<dbReference type="EMBL" id="PNYC01000007">
    <property type="protein sequence ID" value="PMS36472.1"/>
    <property type="molecule type" value="Genomic_DNA"/>
</dbReference>
<comment type="caution">
    <text evidence="6">The sequence shown here is derived from an EMBL/GenBank/DDBJ whole genome shotgun (WGS) entry which is preliminary data.</text>
</comment>
<dbReference type="RefSeq" id="WP_018443243.1">
    <property type="nucleotide sequence ID" value="NZ_KB890200.1"/>
</dbReference>
<dbReference type="Pfam" id="PF00126">
    <property type="entry name" value="HTH_1"/>
    <property type="match status" value="1"/>
</dbReference>
<dbReference type="Pfam" id="PF03466">
    <property type="entry name" value="LysR_substrate"/>
    <property type="match status" value="1"/>
</dbReference>
<protein>
    <submittedName>
        <fullName evidence="6">Transcriptional regulator GcvA</fullName>
    </submittedName>
</protein>
<dbReference type="SUPFAM" id="SSF46785">
    <property type="entry name" value="Winged helix' DNA-binding domain"/>
    <property type="match status" value="1"/>
</dbReference>
<dbReference type="PROSITE" id="PS50931">
    <property type="entry name" value="HTH_LYSR"/>
    <property type="match status" value="1"/>
</dbReference>
<dbReference type="SUPFAM" id="SSF53850">
    <property type="entry name" value="Periplasmic binding protein-like II"/>
    <property type="match status" value="1"/>
</dbReference>
<dbReference type="InterPro" id="IPR058163">
    <property type="entry name" value="LysR-type_TF_proteobact-type"/>
</dbReference>
<dbReference type="InterPro" id="IPR000847">
    <property type="entry name" value="LysR_HTH_N"/>
</dbReference>
<keyword evidence="3" id="KW-0238">DNA-binding</keyword>
<proteinExistence type="inferred from homology"/>
<dbReference type="Gene3D" id="1.10.10.10">
    <property type="entry name" value="Winged helix-like DNA-binding domain superfamily/Winged helix DNA-binding domain"/>
    <property type="match status" value="1"/>
</dbReference>
<dbReference type="GO" id="GO:0003700">
    <property type="term" value="F:DNA-binding transcription factor activity"/>
    <property type="evidence" value="ECO:0007669"/>
    <property type="project" value="InterPro"/>
</dbReference>
<dbReference type="CDD" id="cd08432">
    <property type="entry name" value="PBP2_GcdR_TrpI_HvrB_AmpR_like"/>
    <property type="match status" value="1"/>
</dbReference>
<evidence type="ECO:0000256" key="1">
    <source>
        <dbReference type="ARBA" id="ARBA00009437"/>
    </source>
</evidence>
<keyword evidence="4" id="KW-0804">Transcription</keyword>
<evidence type="ECO:0000256" key="3">
    <source>
        <dbReference type="ARBA" id="ARBA00023125"/>
    </source>
</evidence>
<dbReference type="PANTHER" id="PTHR30537">
    <property type="entry name" value="HTH-TYPE TRANSCRIPTIONAL REGULATOR"/>
    <property type="match status" value="1"/>
</dbReference>
<dbReference type="PANTHER" id="PTHR30537:SF79">
    <property type="entry name" value="TRANSCRIPTIONAL REGULATOR-RELATED"/>
    <property type="match status" value="1"/>
</dbReference>
<dbReference type="InterPro" id="IPR036390">
    <property type="entry name" value="WH_DNA-bd_sf"/>
</dbReference>
<comment type="similarity">
    <text evidence="1">Belongs to the LysR transcriptional regulatory family.</text>
</comment>
<dbReference type="GO" id="GO:0043565">
    <property type="term" value="F:sequence-specific DNA binding"/>
    <property type="evidence" value="ECO:0007669"/>
    <property type="project" value="TreeGrafter"/>
</dbReference>
<dbReference type="Gene3D" id="3.40.190.10">
    <property type="entry name" value="Periplasmic binding protein-like II"/>
    <property type="match status" value="2"/>
</dbReference>
<evidence type="ECO:0000313" key="6">
    <source>
        <dbReference type="EMBL" id="PMS36472.1"/>
    </source>
</evidence>
<dbReference type="FunFam" id="1.10.10.10:FF:000038">
    <property type="entry name" value="Glycine cleavage system transcriptional activator"/>
    <property type="match status" value="1"/>
</dbReference>
<dbReference type="NCBIfam" id="NF008352">
    <property type="entry name" value="PRK11139.1"/>
    <property type="match status" value="1"/>
</dbReference>
<dbReference type="InterPro" id="IPR005119">
    <property type="entry name" value="LysR_subst-bd"/>
</dbReference>
<reference evidence="6 7" key="1">
    <citation type="submission" date="2018-01" db="EMBL/GenBank/DDBJ databases">
        <title>Whole genome analyses suggest that Burkholderia sensu lato contains two further novel genera in the rhizoxinica-symbiotica group Mycetohabitans gen. nov., and Trinickia gen. nov.: implications for the evolution of diazotrophy and nodulation in the Burkholderiaceae.</title>
        <authorList>
            <person name="Estrada-de los Santos P."/>
            <person name="Palmer M."/>
            <person name="Chavez-Ramirez B."/>
            <person name="Beukes C."/>
            <person name="Steenkamp E.T."/>
            <person name="Hirsch A.M."/>
            <person name="Manyaka P."/>
            <person name="Maluk M."/>
            <person name="Lafos M."/>
            <person name="Crook M."/>
            <person name="Gross E."/>
            <person name="Simon M.F."/>
            <person name="Bueno dos Reis Junior F."/>
            <person name="Poole P.S."/>
            <person name="Venter S.N."/>
            <person name="James E.K."/>
        </authorList>
    </citation>
    <scope>NUCLEOTIDE SEQUENCE [LARGE SCALE GENOMIC DNA]</scope>
    <source>
        <strain evidence="6 7">JPY 581</strain>
    </source>
</reference>
<accession>A0A2N7X4I6</accession>
<organism evidence="6 7">
    <name type="scientific">Trinickia symbiotica</name>
    <dbReference type="NCBI Taxonomy" id="863227"/>
    <lineage>
        <taxon>Bacteria</taxon>
        <taxon>Pseudomonadati</taxon>
        <taxon>Pseudomonadota</taxon>
        <taxon>Betaproteobacteria</taxon>
        <taxon>Burkholderiales</taxon>
        <taxon>Burkholderiaceae</taxon>
        <taxon>Trinickia</taxon>
    </lineage>
</organism>
<dbReference type="Proteomes" id="UP000235777">
    <property type="component" value="Unassembled WGS sequence"/>
</dbReference>
<dbReference type="STRING" id="863227.GCA_000373005_04633"/>
<keyword evidence="2" id="KW-0805">Transcription regulation</keyword>
<dbReference type="PRINTS" id="PR00039">
    <property type="entry name" value="HTHLYSR"/>
</dbReference>
<evidence type="ECO:0000313" key="7">
    <source>
        <dbReference type="Proteomes" id="UP000235777"/>
    </source>
</evidence>
<keyword evidence="7" id="KW-1185">Reference proteome</keyword>
<dbReference type="GO" id="GO:0006351">
    <property type="term" value="P:DNA-templated transcription"/>
    <property type="evidence" value="ECO:0007669"/>
    <property type="project" value="TreeGrafter"/>
</dbReference>
<evidence type="ECO:0000256" key="2">
    <source>
        <dbReference type="ARBA" id="ARBA00023015"/>
    </source>
</evidence>
<sequence length="331" mass="36531">MDLRKLPALNALRTFEAAARHESFSRAADELFVTHGAVSHQMRALEEELGVALFVRTGKRVRLTDAGNRYAKSVRAALMTLADATRDVRSGERTRRLVVSSSPSFSARWITPRIGSFMDRHPEVDLDLLSTNALADFSRDDVDVAIRYGRGNYPDLHVELLLDEVAFPVCSPRFNGGQLPKTPADLLHVPLLRSDTDLWRPWFEAAGLPDATEPRRGVLFDDSSNLLLAAGDGQGVALARSSIVMQELVAGRLVRLFDVEAASPWSYYFVCPPPLLTSARVQAFRAWIFEEVKRFRAVYEQTCGGVRSGVNESGPLAPAAVKGRPSPSDVR</sequence>
<dbReference type="InterPro" id="IPR036388">
    <property type="entry name" value="WH-like_DNA-bd_sf"/>
</dbReference>
<dbReference type="OrthoDB" id="5526340at2"/>
<dbReference type="AlphaFoldDB" id="A0A2N7X4I6"/>
<gene>
    <name evidence="6" type="ORF">C0Z20_13510</name>
</gene>
<feature type="domain" description="HTH lysR-type" evidence="5">
    <location>
        <begin position="7"/>
        <end position="64"/>
    </location>
</feature>
<evidence type="ECO:0000256" key="4">
    <source>
        <dbReference type="ARBA" id="ARBA00023163"/>
    </source>
</evidence>
<evidence type="ECO:0000259" key="5">
    <source>
        <dbReference type="PROSITE" id="PS50931"/>
    </source>
</evidence>
<name>A0A2N7X4I6_9BURK</name>